<dbReference type="SUPFAM" id="SSF52980">
    <property type="entry name" value="Restriction endonuclease-like"/>
    <property type="match status" value="1"/>
</dbReference>
<dbReference type="Gene3D" id="3.90.1570.10">
    <property type="entry name" value="tt1808, chain A"/>
    <property type="match status" value="1"/>
</dbReference>
<reference evidence="3" key="1">
    <citation type="submission" date="2022-06" db="EMBL/GenBank/DDBJ databases">
        <title>Genome sequence of Phormidium yuhuli AB48 isolated from an industrial photobioreactor environment.</title>
        <authorList>
            <person name="Qiu Y."/>
            <person name="Noonan A.J.C."/>
            <person name="Dofher K."/>
            <person name="Koch M."/>
            <person name="Kieft B."/>
            <person name="Lin X."/>
            <person name="Ziels R.M."/>
            <person name="Hallam S.J."/>
        </authorList>
    </citation>
    <scope>NUCLEOTIDE SEQUENCE</scope>
    <source>
        <strain evidence="3">AB48</strain>
    </source>
</reference>
<dbReference type="InterPro" id="IPR011335">
    <property type="entry name" value="Restrct_endonuc-II-like"/>
</dbReference>
<feature type="region of interest" description="Disordered" evidence="1">
    <location>
        <begin position="194"/>
        <end position="271"/>
    </location>
</feature>
<gene>
    <name evidence="3" type="ORF">NEA10_03080</name>
</gene>
<dbReference type="PANTHER" id="PTHR33352:SF2">
    <property type="entry name" value="SLL0995 PROTEIN"/>
    <property type="match status" value="1"/>
</dbReference>
<evidence type="ECO:0000259" key="2">
    <source>
        <dbReference type="Pfam" id="PF05685"/>
    </source>
</evidence>
<evidence type="ECO:0000313" key="4">
    <source>
        <dbReference type="Proteomes" id="UP001056708"/>
    </source>
</evidence>
<accession>A0ABY5AR67</accession>
<sequence>MVRELSQSTDIIYPDSDGQPMADNTKQFRWIVVIKENLELLFADNPDVFVAGDLLWYPVEGNNRLRRAPDAMVVFGRPKGDRGSYKQWEEDNIAPQVVFEILSPGNRVSEMVQKQAFYEHYGVEEYYIYDPDELDLAGMLRHQGRLEPIEEIQDWVSPRLGIRFQLGEGTLNIFTPTGDPFLGFVELDRRRRDAEAERDRERQRANLAEEERQRERQRANLAEEERQRERQRANLAEEERQRERQRAETAEAQLQAMEQRLRELGLDSGDN</sequence>
<dbReference type="Pfam" id="PF05685">
    <property type="entry name" value="Uma2"/>
    <property type="match status" value="1"/>
</dbReference>
<evidence type="ECO:0000256" key="1">
    <source>
        <dbReference type="SAM" id="MobiDB-lite"/>
    </source>
</evidence>
<protein>
    <submittedName>
        <fullName evidence="3">Uma2 family endonuclease</fullName>
    </submittedName>
</protein>
<name>A0ABY5AR67_9CYAN</name>
<proteinExistence type="predicted"/>
<dbReference type="CDD" id="cd06260">
    <property type="entry name" value="DUF820-like"/>
    <property type="match status" value="1"/>
</dbReference>
<keyword evidence="3" id="KW-0378">Hydrolase</keyword>
<keyword evidence="4" id="KW-1185">Reference proteome</keyword>
<dbReference type="GO" id="GO:0004519">
    <property type="term" value="F:endonuclease activity"/>
    <property type="evidence" value="ECO:0007669"/>
    <property type="project" value="UniProtKB-KW"/>
</dbReference>
<feature type="compositionally biased region" description="Basic and acidic residues" evidence="1">
    <location>
        <begin position="194"/>
        <end position="249"/>
    </location>
</feature>
<keyword evidence="3" id="KW-0255">Endonuclease</keyword>
<dbReference type="InterPro" id="IPR008538">
    <property type="entry name" value="Uma2"/>
</dbReference>
<organism evidence="3 4">
    <name type="scientific">Phormidium yuhuli AB48</name>
    <dbReference type="NCBI Taxonomy" id="2940671"/>
    <lineage>
        <taxon>Bacteria</taxon>
        <taxon>Bacillati</taxon>
        <taxon>Cyanobacteriota</taxon>
        <taxon>Cyanophyceae</taxon>
        <taxon>Oscillatoriophycideae</taxon>
        <taxon>Oscillatoriales</taxon>
        <taxon>Oscillatoriaceae</taxon>
        <taxon>Phormidium</taxon>
        <taxon>Phormidium yuhuli</taxon>
    </lineage>
</organism>
<dbReference type="EMBL" id="CP098611">
    <property type="protein sequence ID" value="USR91727.1"/>
    <property type="molecule type" value="Genomic_DNA"/>
</dbReference>
<keyword evidence="3" id="KW-0540">Nuclease</keyword>
<dbReference type="InterPro" id="IPR012296">
    <property type="entry name" value="Nuclease_put_TT1808"/>
</dbReference>
<dbReference type="Proteomes" id="UP001056708">
    <property type="component" value="Chromosome"/>
</dbReference>
<dbReference type="PANTHER" id="PTHR33352">
    <property type="entry name" value="SLR1095 PROTEIN"/>
    <property type="match status" value="1"/>
</dbReference>
<evidence type="ECO:0000313" key="3">
    <source>
        <dbReference type="EMBL" id="USR91727.1"/>
    </source>
</evidence>
<feature type="domain" description="Putative restriction endonuclease" evidence="2">
    <location>
        <begin position="42"/>
        <end position="161"/>
    </location>
</feature>
<dbReference type="RefSeq" id="WP_252663757.1">
    <property type="nucleotide sequence ID" value="NZ_CP098611.1"/>
</dbReference>